<evidence type="ECO:0000313" key="1">
    <source>
        <dbReference type="EMBL" id="KAI8541420.1"/>
    </source>
</evidence>
<dbReference type="EMBL" id="CM046395">
    <property type="protein sequence ID" value="KAI8541420.1"/>
    <property type="molecule type" value="Genomic_DNA"/>
</dbReference>
<protein>
    <submittedName>
        <fullName evidence="1">Uncharacterized protein</fullName>
    </submittedName>
</protein>
<sequence>MEESEICQLGTGRGNREEDLIGKIRDVNVVVAAVDDDIEEGEVREVREERGDTVVRGEAEKEVGLLVER</sequence>
<accession>A0ACC0MKB7</accession>
<keyword evidence="2" id="KW-1185">Reference proteome</keyword>
<comment type="caution">
    <text evidence="1">The sequence shown here is derived from an EMBL/GenBank/DDBJ whole genome shotgun (WGS) entry which is preliminary data.</text>
</comment>
<evidence type="ECO:0000313" key="2">
    <source>
        <dbReference type="Proteomes" id="UP001062846"/>
    </source>
</evidence>
<reference evidence="1" key="1">
    <citation type="submission" date="2022-02" db="EMBL/GenBank/DDBJ databases">
        <title>Plant Genome Project.</title>
        <authorList>
            <person name="Zhang R.-G."/>
        </authorList>
    </citation>
    <scope>NUCLEOTIDE SEQUENCE</scope>
    <source>
        <strain evidence="1">AT1</strain>
    </source>
</reference>
<organism evidence="1 2">
    <name type="scientific">Rhododendron molle</name>
    <name type="common">Chinese azalea</name>
    <name type="synonym">Azalea mollis</name>
    <dbReference type="NCBI Taxonomy" id="49168"/>
    <lineage>
        <taxon>Eukaryota</taxon>
        <taxon>Viridiplantae</taxon>
        <taxon>Streptophyta</taxon>
        <taxon>Embryophyta</taxon>
        <taxon>Tracheophyta</taxon>
        <taxon>Spermatophyta</taxon>
        <taxon>Magnoliopsida</taxon>
        <taxon>eudicotyledons</taxon>
        <taxon>Gunneridae</taxon>
        <taxon>Pentapetalae</taxon>
        <taxon>asterids</taxon>
        <taxon>Ericales</taxon>
        <taxon>Ericaceae</taxon>
        <taxon>Ericoideae</taxon>
        <taxon>Rhodoreae</taxon>
        <taxon>Rhododendron</taxon>
    </lineage>
</organism>
<proteinExistence type="predicted"/>
<name>A0ACC0MKB7_RHOML</name>
<dbReference type="Proteomes" id="UP001062846">
    <property type="component" value="Chromosome 8"/>
</dbReference>
<gene>
    <name evidence="1" type="ORF">RHMOL_Rhmol08G0059400</name>
</gene>